<accession>A0A8H9M620</accession>
<keyword evidence="3" id="KW-1185">Reference proteome</keyword>
<sequence>MAMPNLFIRPNSMTRTVASTLLYAALAASLMACSAPAQNQQNTAPTSVEQRAEPVVTRAQIAQGIYELVYSDKLDLLFVASAGSFTDSTVPYQILIVSPADLKVVGTIPLNRKAFSLALDDQANRLYVGNTGQAAITIIDTQSRQVLQNLQLAPMLKGKDGKERPEYHFRQLLLDTAAHRLYMPAFDNEQGKLFVIDTQANKVEKIIPGFGFTATGIALDPKHQRLYVSNMQGEAVVLDTQTNEIVKRFSLGAEQPLNLAYDEINHRLLAVDQGHPKMRGFQERGIPGYQSRHPGNRVVAIDLNTEKMVAEMPASGPVNLKLDPARQRLLVTNRESGEITVFDSNNYRKLHSISTPAHPNTLAIAKKNGDVYATVKNGEDAAQGMFESVARIQF</sequence>
<dbReference type="InterPro" id="IPR015943">
    <property type="entry name" value="WD40/YVTN_repeat-like_dom_sf"/>
</dbReference>
<dbReference type="EMBL" id="BMZN01000003">
    <property type="protein sequence ID" value="GHC51261.1"/>
    <property type="molecule type" value="Genomic_DNA"/>
</dbReference>
<feature type="signal peptide" evidence="1">
    <location>
        <begin position="1"/>
        <end position="37"/>
    </location>
</feature>
<dbReference type="InterPro" id="IPR011048">
    <property type="entry name" value="Haem_d1_sf"/>
</dbReference>
<evidence type="ECO:0000313" key="2">
    <source>
        <dbReference type="EMBL" id="GHC51261.1"/>
    </source>
</evidence>
<evidence type="ECO:0000256" key="1">
    <source>
        <dbReference type="SAM" id="SignalP"/>
    </source>
</evidence>
<gene>
    <name evidence="2" type="ORF">GCM10010096_24160</name>
</gene>
<dbReference type="Proteomes" id="UP000608923">
    <property type="component" value="Unassembled WGS sequence"/>
</dbReference>
<comment type="caution">
    <text evidence="2">The sequence shown here is derived from an EMBL/GenBank/DDBJ whole genome shotgun (WGS) entry which is preliminary data.</text>
</comment>
<protein>
    <recommendedName>
        <fullName evidence="4">YncE family protein</fullName>
    </recommendedName>
</protein>
<dbReference type="PANTHER" id="PTHR47197:SF3">
    <property type="entry name" value="DIHYDRO-HEME D1 DEHYDROGENASE"/>
    <property type="match status" value="1"/>
</dbReference>
<organism evidence="2 3">
    <name type="scientific">Alcaligenes pakistanensis</name>
    <dbReference type="NCBI Taxonomy" id="1482717"/>
    <lineage>
        <taxon>Bacteria</taxon>
        <taxon>Pseudomonadati</taxon>
        <taxon>Pseudomonadota</taxon>
        <taxon>Betaproteobacteria</taxon>
        <taxon>Burkholderiales</taxon>
        <taxon>Alcaligenaceae</taxon>
        <taxon>Alcaligenes</taxon>
    </lineage>
</organism>
<keyword evidence="1" id="KW-0732">Signal</keyword>
<dbReference type="Gene3D" id="2.130.10.10">
    <property type="entry name" value="YVTN repeat-like/Quinoprotein amine dehydrogenase"/>
    <property type="match status" value="1"/>
</dbReference>
<evidence type="ECO:0008006" key="4">
    <source>
        <dbReference type="Google" id="ProtNLM"/>
    </source>
</evidence>
<dbReference type="AlphaFoldDB" id="A0A8H9M620"/>
<dbReference type="SUPFAM" id="SSF51004">
    <property type="entry name" value="C-terminal (heme d1) domain of cytochrome cd1-nitrite reductase"/>
    <property type="match status" value="1"/>
</dbReference>
<dbReference type="PANTHER" id="PTHR47197">
    <property type="entry name" value="PROTEIN NIRF"/>
    <property type="match status" value="1"/>
</dbReference>
<name>A0A8H9M620_9BURK</name>
<feature type="chain" id="PRO_5034364203" description="YncE family protein" evidence="1">
    <location>
        <begin position="38"/>
        <end position="394"/>
    </location>
</feature>
<reference evidence="3" key="1">
    <citation type="journal article" date="2019" name="Int. J. Syst. Evol. Microbiol.">
        <title>The Global Catalogue of Microorganisms (GCM) 10K type strain sequencing project: providing services to taxonomists for standard genome sequencing and annotation.</title>
        <authorList>
            <consortium name="The Broad Institute Genomics Platform"/>
            <consortium name="The Broad Institute Genome Sequencing Center for Infectious Disease"/>
            <person name="Wu L."/>
            <person name="Ma J."/>
        </authorList>
    </citation>
    <scope>NUCLEOTIDE SEQUENCE [LARGE SCALE GENOMIC DNA]</scope>
    <source>
        <strain evidence="3">KCTC 42083</strain>
    </source>
</reference>
<proteinExistence type="predicted"/>
<dbReference type="InterPro" id="IPR051200">
    <property type="entry name" value="Host-pathogen_enzymatic-act"/>
</dbReference>
<evidence type="ECO:0000313" key="3">
    <source>
        <dbReference type="Proteomes" id="UP000608923"/>
    </source>
</evidence>